<dbReference type="Proteomes" id="UP000095286">
    <property type="component" value="Unplaced"/>
</dbReference>
<accession>A0AC35U7R0</accession>
<reference evidence="2" key="1">
    <citation type="submission" date="2016-11" db="UniProtKB">
        <authorList>
            <consortium name="WormBaseParasite"/>
        </authorList>
    </citation>
    <scope>IDENTIFICATION</scope>
    <source>
        <strain evidence="2">KR3021</strain>
    </source>
</reference>
<evidence type="ECO:0000313" key="2">
    <source>
        <dbReference type="WBParaSite" id="RSKR_0000867800.1"/>
    </source>
</evidence>
<proteinExistence type="predicted"/>
<evidence type="ECO:0000313" key="1">
    <source>
        <dbReference type="Proteomes" id="UP000095286"/>
    </source>
</evidence>
<protein>
    <submittedName>
        <fullName evidence="2">EF-hand domain-containing protein</fullName>
    </submittedName>
</protein>
<dbReference type="WBParaSite" id="RSKR_0000867800.1">
    <property type="protein sequence ID" value="RSKR_0000867800.1"/>
    <property type="gene ID" value="RSKR_0000867800"/>
</dbReference>
<sequence length="332" mass="37849">MQMKEFSDNVTLDQFGLFMKDILMEDASDDQIKELFDYLDKDSDGILCVSECQYFNKIIKNRIVNVKSALIVVDFQNDFVNGSLSIKKGTARQDPMDALTSLNHLISKVPFDRIIYTQDWHPSNHISFYEHCRNNDRQLRKEDKVRKLKPFDAVQFDKPSKFSQVLYPVHCVQNSWGSQISPHIQLAKDAKFVRKGTNIYIDSYSAFADNIQNSKSELERFLLSEDITVVFVCGLAYEICVAATAKDSAKLGFLTALVCDCSKGLSLDGITNVNDQLSKLNAAIVESTFVEKFVNKEFNKLPWQWIQSIINQAKYIEENNGTDENSIETAEV</sequence>
<organism evidence="1 2">
    <name type="scientific">Rhabditophanes sp. KR3021</name>
    <dbReference type="NCBI Taxonomy" id="114890"/>
    <lineage>
        <taxon>Eukaryota</taxon>
        <taxon>Metazoa</taxon>
        <taxon>Ecdysozoa</taxon>
        <taxon>Nematoda</taxon>
        <taxon>Chromadorea</taxon>
        <taxon>Rhabditida</taxon>
        <taxon>Tylenchina</taxon>
        <taxon>Panagrolaimomorpha</taxon>
        <taxon>Strongyloidoidea</taxon>
        <taxon>Alloionematidae</taxon>
        <taxon>Rhabditophanes</taxon>
    </lineage>
</organism>
<name>A0AC35U7R0_9BILA</name>